<dbReference type="EMBL" id="JAATIQ010000131">
    <property type="protein sequence ID" value="KAF4378841.1"/>
    <property type="molecule type" value="Genomic_DNA"/>
</dbReference>
<keyword evidence="2" id="KW-1185">Reference proteome</keyword>
<gene>
    <name evidence="1" type="ORF">G4B88_008311</name>
</gene>
<name>A0A7J6G776_CANSA</name>
<reference evidence="1 2" key="1">
    <citation type="journal article" date="2020" name="bioRxiv">
        <title>Sequence and annotation of 42 cannabis genomes reveals extensive copy number variation in cannabinoid synthesis and pathogen resistance genes.</title>
        <authorList>
            <person name="Mckernan K.J."/>
            <person name="Helbert Y."/>
            <person name="Kane L.T."/>
            <person name="Ebling H."/>
            <person name="Zhang L."/>
            <person name="Liu B."/>
            <person name="Eaton Z."/>
            <person name="Mclaughlin S."/>
            <person name="Kingan S."/>
            <person name="Baybayan P."/>
            <person name="Concepcion G."/>
            <person name="Jordan M."/>
            <person name="Riva A."/>
            <person name="Barbazuk W."/>
            <person name="Harkins T."/>
        </authorList>
    </citation>
    <scope>NUCLEOTIDE SEQUENCE [LARGE SCALE GENOMIC DNA]</scope>
    <source>
        <strain evidence="2">cv. Jamaican Lion 4</strain>
        <tissue evidence="1">Leaf</tissue>
    </source>
</reference>
<accession>A0A7J6G776</accession>
<evidence type="ECO:0000313" key="2">
    <source>
        <dbReference type="Proteomes" id="UP000583929"/>
    </source>
</evidence>
<sequence>MLDIRFYVVNILHALEMSLSGLHQPSMAAGTQDSNECDRIEFDIAPLQYEALHGTSLELHSTFPLAQNHQSSFPKTQHL</sequence>
<comment type="caution">
    <text evidence="1">The sequence shown here is derived from an EMBL/GenBank/DDBJ whole genome shotgun (WGS) entry which is preliminary data.</text>
</comment>
<dbReference type="Proteomes" id="UP000583929">
    <property type="component" value="Unassembled WGS sequence"/>
</dbReference>
<dbReference type="AlphaFoldDB" id="A0A7J6G776"/>
<organism evidence="1 2">
    <name type="scientific">Cannabis sativa</name>
    <name type="common">Hemp</name>
    <name type="synonym">Marijuana</name>
    <dbReference type="NCBI Taxonomy" id="3483"/>
    <lineage>
        <taxon>Eukaryota</taxon>
        <taxon>Viridiplantae</taxon>
        <taxon>Streptophyta</taxon>
        <taxon>Embryophyta</taxon>
        <taxon>Tracheophyta</taxon>
        <taxon>Spermatophyta</taxon>
        <taxon>Magnoliopsida</taxon>
        <taxon>eudicotyledons</taxon>
        <taxon>Gunneridae</taxon>
        <taxon>Pentapetalae</taxon>
        <taxon>rosids</taxon>
        <taxon>fabids</taxon>
        <taxon>Rosales</taxon>
        <taxon>Cannabaceae</taxon>
        <taxon>Cannabis</taxon>
    </lineage>
</organism>
<proteinExistence type="predicted"/>
<evidence type="ECO:0000313" key="1">
    <source>
        <dbReference type="EMBL" id="KAF4378841.1"/>
    </source>
</evidence>
<protein>
    <submittedName>
        <fullName evidence="1">Uncharacterized protein</fullName>
    </submittedName>
</protein>